<evidence type="ECO:0000313" key="3">
    <source>
        <dbReference type="Proteomes" id="UP000319859"/>
    </source>
</evidence>
<keyword evidence="1" id="KW-1133">Transmembrane helix</keyword>
<evidence type="ECO:0000313" key="2">
    <source>
        <dbReference type="EMBL" id="TWB21225.1"/>
    </source>
</evidence>
<dbReference type="EMBL" id="VITN01000005">
    <property type="protein sequence ID" value="TWB21225.1"/>
    <property type="molecule type" value="Genomic_DNA"/>
</dbReference>
<dbReference type="RefSeq" id="WP_186457284.1">
    <property type="nucleotide sequence ID" value="NZ_VITN01000005.1"/>
</dbReference>
<keyword evidence="1" id="KW-0812">Transmembrane</keyword>
<reference evidence="2 3" key="1">
    <citation type="submission" date="2019-06" db="EMBL/GenBank/DDBJ databases">
        <title>Genomic Encyclopedia of Type Strains, Phase IV (KMG-V): Genome sequencing to study the core and pangenomes of soil and plant-associated prokaryotes.</title>
        <authorList>
            <person name="Whitman W."/>
        </authorList>
    </citation>
    <scope>NUCLEOTIDE SEQUENCE [LARGE SCALE GENOMIC DNA]</scope>
    <source>
        <strain evidence="2 3">BR 11880</strain>
    </source>
</reference>
<comment type="caution">
    <text evidence="2">The sequence shown here is derived from an EMBL/GenBank/DDBJ whole genome shotgun (WGS) entry which is preliminary data.</text>
</comment>
<sequence>MTTRTVTAARSTETASLADRLAAILPRAAAVVETTGMLAVAAVIALCINAML</sequence>
<name>A0A560FHZ9_9PROT</name>
<dbReference type="Proteomes" id="UP000319859">
    <property type="component" value="Unassembled WGS sequence"/>
</dbReference>
<accession>A0A560FHZ9</accession>
<gene>
    <name evidence="2" type="ORF">FBZ89_10595</name>
</gene>
<protein>
    <submittedName>
        <fullName evidence="2">Uncharacterized protein</fullName>
    </submittedName>
</protein>
<proteinExistence type="predicted"/>
<evidence type="ECO:0000256" key="1">
    <source>
        <dbReference type="SAM" id="Phobius"/>
    </source>
</evidence>
<dbReference type="AlphaFoldDB" id="A0A560FHZ9"/>
<feature type="transmembrane region" description="Helical" evidence="1">
    <location>
        <begin position="28"/>
        <end position="48"/>
    </location>
</feature>
<keyword evidence="1" id="KW-0472">Membrane</keyword>
<organism evidence="2 3">
    <name type="scientific">Nitrospirillum amazonense</name>
    <dbReference type="NCBI Taxonomy" id="28077"/>
    <lineage>
        <taxon>Bacteria</taxon>
        <taxon>Pseudomonadati</taxon>
        <taxon>Pseudomonadota</taxon>
        <taxon>Alphaproteobacteria</taxon>
        <taxon>Rhodospirillales</taxon>
        <taxon>Azospirillaceae</taxon>
        <taxon>Nitrospirillum</taxon>
    </lineage>
</organism>